<keyword evidence="3 7" id="KW-0812">Transmembrane</keyword>
<dbReference type="SUPFAM" id="SSF48652">
    <property type="entry name" value="Tetraspanin"/>
    <property type="match status" value="1"/>
</dbReference>
<reference evidence="12" key="4">
    <citation type="submission" date="2020-10" db="UniProtKB">
        <authorList>
            <consortium name="WormBaseParasite"/>
        </authorList>
    </citation>
    <scope>IDENTIFICATION</scope>
</reference>
<evidence type="ECO:0000313" key="8">
    <source>
        <dbReference type="EMBL" id="CDS17054.1"/>
    </source>
</evidence>
<feature type="transmembrane region" description="Helical" evidence="7">
    <location>
        <begin position="20"/>
        <end position="41"/>
    </location>
</feature>
<dbReference type="KEGG" id="egl:EGR_02601"/>
<evidence type="ECO:0000313" key="10">
    <source>
        <dbReference type="Proteomes" id="UP000019149"/>
    </source>
</evidence>
<dbReference type="Gene3D" id="1.10.1450.10">
    <property type="entry name" value="Tetraspanin"/>
    <property type="match status" value="1"/>
</dbReference>
<evidence type="ECO:0000256" key="3">
    <source>
        <dbReference type="ARBA" id="ARBA00022692"/>
    </source>
</evidence>
<evidence type="ECO:0000256" key="4">
    <source>
        <dbReference type="ARBA" id="ARBA00022989"/>
    </source>
</evidence>
<evidence type="ECO:0000256" key="2">
    <source>
        <dbReference type="ARBA" id="ARBA00006840"/>
    </source>
</evidence>
<reference evidence="8 11" key="2">
    <citation type="journal article" date="2013" name="Nature">
        <title>The genomes of four tapeworm species reveal adaptations to parasitism.</title>
        <authorList>
            <person name="Tsai I.J."/>
            <person name="Zarowiecki M."/>
            <person name="Holroyd N."/>
            <person name="Garciarrubio A."/>
            <person name="Sanchez-Flores A."/>
            <person name="Brooks K.L."/>
            <person name="Tracey A."/>
            <person name="Bobes R.J."/>
            <person name="Fragoso G."/>
            <person name="Sciutto E."/>
            <person name="Aslett M."/>
            <person name="Beasley H."/>
            <person name="Bennett H.M."/>
            <person name="Cai J."/>
            <person name="Camicia F."/>
            <person name="Clark R."/>
            <person name="Cucher M."/>
            <person name="De Silva N."/>
            <person name="Day T.A."/>
            <person name="Deplazes P."/>
            <person name="Estrada K."/>
            <person name="Fernandez C."/>
            <person name="Holland P.W."/>
            <person name="Hou J."/>
            <person name="Hu S."/>
            <person name="Huckvale T."/>
            <person name="Hung S.S."/>
            <person name="Kamenetzky L."/>
            <person name="Keane J.A."/>
            <person name="Kiss F."/>
            <person name="Koziol U."/>
            <person name="Lambert O."/>
            <person name="Liu K."/>
            <person name="Luo X."/>
            <person name="Luo Y."/>
            <person name="Macchiaroli N."/>
            <person name="Nichol S."/>
            <person name="Paps J."/>
            <person name="Parkinson J."/>
            <person name="Pouchkina-Stantcheva N."/>
            <person name="Riddiford N."/>
            <person name="Rosenzvit M."/>
            <person name="Salinas G."/>
            <person name="Wasmuth J.D."/>
            <person name="Zamanian M."/>
            <person name="Zheng Y."/>
            <person name="Cai X."/>
            <person name="Soberon X."/>
            <person name="Olson P.D."/>
            <person name="Laclette J.P."/>
            <person name="Brehm K."/>
            <person name="Berriman M."/>
            <person name="Garciarrubio A."/>
            <person name="Bobes R.J."/>
            <person name="Fragoso G."/>
            <person name="Sanchez-Flores A."/>
            <person name="Estrada K."/>
            <person name="Cevallos M.A."/>
            <person name="Morett E."/>
            <person name="Gonzalez V."/>
            <person name="Portillo T."/>
            <person name="Ochoa-Leyva A."/>
            <person name="Jose M.V."/>
            <person name="Sciutto E."/>
            <person name="Landa A."/>
            <person name="Jimenez L."/>
            <person name="Valdes V."/>
            <person name="Carrero J.C."/>
            <person name="Larralde C."/>
            <person name="Morales-Montor J."/>
            <person name="Limon-Lason J."/>
            <person name="Soberon X."/>
            <person name="Laclette J.P."/>
        </authorList>
    </citation>
    <scope>NUCLEOTIDE SEQUENCE [LARGE SCALE GENOMIC DNA]</scope>
</reference>
<evidence type="ECO:0000313" key="12">
    <source>
        <dbReference type="WBParaSite" id="EgrG_000977700"/>
    </source>
</evidence>
<dbReference type="InterPro" id="IPR018499">
    <property type="entry name" value="Tetraspanin/Peripherin"/>
</dbReference>
<dbReference type="EMBL" id="APAU02000012">
    <property type="protein sequence ID" value="EUB62469.1"/>
    <property type="molecule type" value="Genomic_DNA"/>
</dbReference>
<comment type="subcellular location">
    <subcellularLocation>
        <location evidence="1 7">Membrane</location>
        <topology evidence="1 7">Multi-pass membrane protein</topology>
    </subcellularLocation>
</comment>
<dbReference type="PANTHER" id="PTHR19282">
    <property type="entry name" value="TETRASPANIN"/>
    <property type="match status" value="1"/>
</dbReference>
<dbReference type="GO" id="GO:0005886">
    <property type="term" value="C:plasma membrane"/>
    <property type="evidence" value="ECO:0007669"/>
    <property type="project" value="TreeGrafter"/>
</dbReference>
<feature type="transmembrane region" description="Helical" evidence="7">
    <location>
        <begin position="53"/>
        <end position="78"/>
    </location>
</feature>
<dbReference type="OMA" id="SCCVINF"/>
<dbReference type="CDD" id="cd03127">
    <property type="entry name" value="tetraspanin_LEL"/>
    <property type="match status" value="1"/>
</dbReference>
<feature type="transmembrane region" description="Helical" evidence="7">
    <location>
        <begin position="90"/>
        <end position="112"/>
    </location>
</feature>
<dbReference type="PIRSF" id="PIRSF002419">
    <property type="entry name" value="Tetraspanin"/>
    <property type="match status" value="1"/>
</dbReference>
<dbReference type="EMBL" id="LK028577">
    <property type="protein sequence ID" value="CDS17054.1"/>
    <property type="molecule type" value="Genomic_DNA"/>
</dbReference>
<accession>U6IZ23</accession>
<dbReference type="RefSeq" id="XP_024353665.1">
    <property type="nucleotide sequence ID" value="XM_024491850.1"/>
</dbReference>
<evidence type="ECO:0000256" key="5">
    <source>
        <dbReference type="ARBA" id="ARBA00023136"/>
    </source>
</evidence>
<gene>
    <name evidence="9 12" type="ORF">EGR_02601</name>
    <name evidence="8" type="ORF">EgrG_000977700</name>
</gene>
<dbReference type="Pfam" id="PF00335">
    <property type="entry name" value="Tetraspanin"/>
    <property type="match status" value="1"/>
</dbReference>
<dbReference type="PRINTS" id="PR00259">
    <property type="entry name" value="TMFOUR"/>
</dbReference>
<proteinExistence type="inferred from homology"/>
<keyword evidence="10" id="KW-1185">Reference proteome</keyword>
<keyword evidence="6" id="KW-1015">Disulfide bond</keyword>
<dbReference type="WBParaSite" id="EgrG_000977700">
    <property type="protein sequence ID" value="EgrG_000977700"/>
    <property type="gene ID" value="EgrG_000977700"/>
</dbReference>
<feature type="disulfide bond" evidence="6">
    <location>
        <begin position="151"/>
        <end position="171"/>
    </location>
</feature>
<evidence type="ECO:0000256" key="1">
    <source>
        <dbReference type="ARBA" id="ARBA00004141"/>
    </source>
</evidence>
<evidence type="ECO:0000313" key="11">
    <source>
        <dbReference type="Proteomes" id="UP000492820"/>
    </source>
</evidence>
<dbReference type="GeneID" id="36338316"/>
<name>U6IZ23_ECHGR</name>
<dbReference type="PANTHER" id="PTHR19282:SF477">
    <property type="entry name" value="TETRASPANIN"/>
    <property type="match status" value="1"/>
</dbReference>
<dbReference type="OrthoDB" id="9993879at2759"/>
<keyword evidence="5 7" id="KW-0472">Membrane</keyword>
<feature type="disulfide bond" evidence="6">
    <location>
        <begin position="150"/>
        <end position="186"/>
    </location>
</feature>
<organism evidence="9 10">
    <name type="scientific">Echinococcus granulosus</name>
    <name type="common">Hydatid tapeworm</name>
    <dbReference type="NCBI Taxonomy" id="6210"/>
    <lineage>
        <taxon>Eukaryota</taxon>
        <taxon>Metazoa</taxon>
        <taxon>Spiralia</taxon>
        <taxon>Lophotrochozoa</taxon>
        <taxon>Platyhelminthes</taxon>
        <taxon>Cestoda</taxon>
        <taxon>Eucestoda</taxon>
        <taxon>Cyclophyllidea</taxon>
        <taxon>Taeniidae</taxon>
        <taxon>Echinococcus</taxon>
        <taxon>Echinococcus granulosus group</taxon>
    </lineage>
</organism>
<dbReference type="STRING" id="6210.U6IZ23"/>
<dbReference type="InterPro" id="IPR000301">
    <property type="entry name" value="Tetraspanin_animals"/>
</dbReference>
<feature type="transmembrane region" description="Helical" evidence="7">
    <location>
        <begin position="199"/>
        <end position="223"/>
    </location>
</feature>
<dbReference type="Proteomes" id="UP000492820">
    <property type="component" value="Unassembled WGS sequence"/>
</dbReference>
<dbReference type="InterPro" id="IPR008952">
    <property type="entry name" value="Tetraspanin_EC2_sf"/>
</dbReference>
<evidence type="ECO:0000256" key="6">
    <source>
        <dbReference type="PIRSR" id="PIRSR002419-1"/>
    </source>
</evidence>
<dbReference type="CTD" id="36338316"/>
<comment type="similarity">
    <text evidence="2 7">Belongs to the tetraspanin (TM4SF) family.</text>
</comment>
<reference evidence="9 10" key="1">
    <citation type="journal article" date="2013" name="Nat. Genet.">
        <title>The genome of the hydatid tapeworm Echinococcus granulosus.</title>
        <authorList>
            <person name="Zheng H."/>
            <person name="Zhang W."/>
            <person name="Zhang L."/>
            <person name="Zhang Z."/>
            <person name="Li J."/>
            <person name="Lu G."/>
            <person name="Zhu Y."/>
            <person name="Wang Y."/>
            <person name="Huang Y."/>
            <person name="Liu J."/>
            <person name="Kang H."/>
            <person name="Chen J."/>
            <person name="Wang L."/>
            <person name="Chen A."/>
            <person name="Yu S."/>
            <person name="Gao Z."/>
            <person name="Jin L."/>
            <person name="Gu W."/>
            <person name="Wang Z."/>
            <person name="Zhao L."/>
            <person name="Shi B."/>
            <person name="Wen H."/>
            <person name="Lin R."/>
            <person name="Jones M.K."/>
            <person name="Brejova B."/>
            <person name="Vinar T."/>
            <person name="Zhao G."/>
            <person name="McManus D.P."/>
            <person name="Chen Z."/>
            <person name="Zhou Y."/>
            <person name="Wang S."/>
        </authorList>
    </citation>
    <scope>NUCLEOTIDE SEQUENCE [LARGE SCALE GENOMIC DNA]</scope>
</reference>
<sequence>MAPNTKANDPSLRCLKLLHWLTIVCTTCVSLALIGIASYLIHWFRSNDFTRNYNYVVIPVILLCIGFTTILVCILGVYGSKTDNLCMLKLYAGITCILLLLEICISLAAAILKNNLENYVIDVMKDLVSNYATSNETKNKMDLIQSEFQCCGSNSAIDYRNMSLPIPSSCCFRPNCVDKDIFPKGCTVVLTSYLNHKMLMMSISSFVASVGNAFAFAFAILYVRNLNRYNQIK</sequence>
<dbReference type="AlphaFoldDB" id="U6IZ23"/>
<reference evidence="8" key="3">
    <citation type="submission" date="2014-06" db="EMBL/GenBank/DDBJ databases">
        <authorList>
            <person name="Aslett M."/>
        </authorList>
    </citation>
    <scope>NUCLEOTIDE SEQUENCE</scope>
</reference>
<evidence type="ECO:0000313" key="9">
    <source>
        <dbReference type="EMBL" id="EUB62469.1"/>
    </source>
</evidence>
<protein>
    <recommendedName>
        <fullName evidence="7">Tetraspanin</fullName>
    </recommendedName>
</protein>
<dbReference type="Proteomes" id="UP000019149">
    <property type="component" value="Unassembled WGS sequence"/>
</dbReference>
<keyword evidence="4 7" id="KW-1133">Transmembrane helix</keyword>
<evidence type="ECO:0000256" key="7">
    <source>
        <dbReference type="RuleBase" id="RU361218"/>
    </source>
</evidence>